<keyword evidence="2" id="KW-1185">Reference proteome</keyword>
<feature type="non-terminal residue" evidence="1">
    <location>
        <position position="156"/>
    </location>
</feature>
<accession>A0ABY7FMP5</accession>
<feature type="non-terminal residue" evidence="1">
    <location>
        <position position="1"/>
    </location>
</feature>
<protein>
    <submittedName>
        <fullName evidence="1">Uncharacterized protein</fullName>
    </submittedName>
</protein>
<organism evidence="1 2">
    <name type="scientific">Mya arenaria</name>
    <name type="common">Soft-shell clam</name>
    <dbReference type="NCBI Taxonomy" id="6604"/>
    <lineage>
        <taxon>Eukaryota</taxon>
        <taxon>Metazoa</taxon>
        <taxon>Spiralia</taxon>
        <taxon>Lophotrochozoa</taxon>
        <taxon>Mollusca</taxon>
        <taxon>Bivalvia</taxon>
        <taxon>Autobranchia</taxon>
        <taxon>Heteroconchia</taxon>
        <taxon>Euheterodonta</taxon>
        <taxon>Imparidentia</taxon>
        <taxon>Neoheterodontei</taxon>
        <taxon>Myida</taxon>
        <taxon>Myoidea</taxon>
        <taxon>Myidae</taxon>
        <taxon>Mya</taxon>
    </lineage>
</organism>
<name>A0ABY7FMP5_MYAAR</name>
<dbReference type="EMBL" id="CP111024">
    <property type="protein sequence ID" value="WAR23488.1"/>
    <property type="molecule type" value="Genomic_DNA"/>
</dbReference>
<sequence length="156" mass="16920">SSTVNISVLQRAEHIGDHGESLTRVSYFVSAANALVYPSITLAPSAEKLAANISSTLSFYAEAYMGKSMAKESLYSVLVESGSVADVHSALNASWEKLYNDASIDITVVGSETFIGLYGIELMNQYYSVVLNGSKVEPNFIVEPLGWKIDQELKQT</sequence>
<dbReference type="Proteomes" id="UP001164746">
    <property type="component" value="Chromosome 13"/>
</dbReference>
<gene>
    <name evidence="1" type="ORF">MAR_037157</name>
</gene>
<evidence type="ECO:0000313" key="2">
    <source>
        <dbReference type="Proteomes" id="UP001164746"/>
    </source>
</evidence>
<evidence type="ECO:0000313" key="1">
    <source>
        <dbReference type="EMBL" id="WAR23488.1"/>
    </source>
</evidence>
<proteinExistence type="predicted"/>
<reference evidence="1" key="1">
    <citation type="submission" date="2022-11" db="EMBL/GenBank/DDBJ databases">
        <title>Centuries of genome instability and evolution in soft-shell clam transmissible cancer (bioRxiv).</title>
        <authorList>
            <person name="Hart S.F.M."/>
            <person name="Yonemitsu M.A."/>
            <person name="Giersch R.M."/>
            <person name="Beal B.F."/>
            <person name="Arriagada G."/>
            <person name="Davis B.W."/>
            <person name="Ostrander E.A."/>
            <person name="Goff S.P."/>
            <person name="Metzger M.J."/>
        </authorList>
    </citation>
    <scope>NUCLEOTIDE SEQUENCE</scope>
    <source>
        <strain evidence="1">MELC-2E11</strain>
        <tissue evidence="1">Siphon/mantle</tissue>
    </source>
</reference>